<dbReference type="PANTHER" id="PTHR46277">
    <property type="entry name" value="OS03G0850700 PROTEIN"/>
    <property type="match status" value="1"/>
</dbReference>
<dbReference type="AlphaFoldDB" id="A0A9W7EK76"/>
<dbReference type="PANTHER" id="PTHR46277:SF3">
    <property type="entry name" value="BINDING PROTEIN, PUTATIVE-RELATED"/>
    <property type="match status" value="1"/>
</dbReference>
<sequence length="347" mass="39584">MLSLLDWCLACPAPVELITLVVTVLSAVAFFCFPKSSPSSLQNQPHNLSFHKNSSNLQALSRKESSANINTANSNENAVGVGNGNGFPPLQVDTQMAESSSGQSFEHHDDDPADMGTLIMDCRYSVPPDDPMLTDDILIRMLRAREYKVKDAVRMYWKWKGFREEYGIDDITAQDVERLASTKLGYFHGHDRVCRPACVLLPRNYHPPSTQVEEVVKFALWLMSSGVAQAENLVKSGDFPENFDGQVCILYDRRGMTRKNFDSRLFGLLRTITDIVQICYAERLGKIYVIGTNWFYYMMFKIISPLLSKKTRAKIEVLKEPQDLLKFFDEAQLERERLDPDLVYEKW</sequence>
<feature type="domain" description="CRAL-TRIO" evidence="2">
    <location>
        <begin position="175"/>
        <end position="346"/>
    </location>
</feature>
<keyword evidence="4" id="KW-1185">Reference proteome</keyword>
<dbReference type="SUPFAM" id="SSF46938">
    <property type="entry name" value="CRAL/TRIO N-terminal domain"/>
    <property type="match status" value="1"/>
</dbReference>
<feature type="region of interest" description="Disordered" evidence="1">
    <location>
        <begin position="73"/>
        <end position="110"/>
    </location>
</feature>
<dbReference type="OrthoDB" id="75724at2759"/>
<evidence type="ECO:0000313" key="3">
    <source>
        <dbReference type="EMBL" id="GMH82083.1"/>
    </source>
</evidence>
<dbReference type="Pfam" id="PF00650">
    <property type="entry name" value="CRAL_TRIO"/>
    <property type="match status" value="1"/>
</dbReference>
<name>A0A9W7EK76_9STRA</name>
<protein>
    <recommendedName>
        <fullName evidence="2">CRAL-TRIO domain-containing protein</fullName>
    </recommendedName>
</protein>
<proteinExistence type="predicted"/>
<dbReference type="InterPro" id="IPR036865">
    <property type="entry name" value="CRAL-TRIO_dom_sf"/>
</dbReference>
<dbReference type="Proteomes" id="UP001165085">
    <property type="component" value="Unassembled WGS sequence"/>
</dbReference>
<evidence type="ECO:0000313" key="4">
    <source>
        <dbReference type="Proteomes" id="UP001165085"/>
    </source>
</evidence>
<dbReference type="Gene3D" id="3.40.525.10">
    <property type="entry name" value="CRAL-TRIO lipid binding domain"/>
    <property type="match status" value="1"/>
</dbReference>
<dbReference type="PROSITE" id="PS50191">
    <property type="entry name" value="CRAL_TRIO"/>
    <property type="match status" value="1"/>
</dbReference>
<dbReference type="InterPro" id="IPR036273">
    <property type="entry name" value="CRAL/TRIO_N_dom_sf"/>
</dbReference>
<feature type="compositionally biased region" description="Polar residues" evidence="1">
    <location>
        <begin position="92"/>
        <end position="104"/>
    </location>
</feature>
<organism evidence="3 4">
    <name type="scientific">Triparma strigata</name>
    <dbReference type="NCBI Taxonomy" id="1606541"/>
    <lineage>
        <taxon>Eukaryota</taxon>
        <taxon>Sar</taxon>
        <taxon>Stramenopiles</taxon>
        <taxon>Ochrophyta</taxon>
        <taxon>Bolidophyceae</taxon>
        <taxon>Parmales</taxon>
        <taxon>Triparmaceae</taxon>
        <taxon>Triparma</taxon>
    </lineage>
</organism>
<gene>
    <name evidence="3" type="ORF">TrST_g9738</name>
</gene>
<accession>A0A9W7EK76</accession>
<reference evidence="4" key="1">
    <citation type="journal article" date="2023" name="Commun. Biol.">
        <title>Genome analysis of Parmales, the sister group of diatoms, reveals the evolutionary specialization of diatoms from phago-mixotrophs to photoautotrophs.</title>
        <authorList>
            <person name="Ban H."/>
            <person name="Sato S."/>
            <person name="Yoshikawa S."/>
            <person name="Yamada K."/>
            <person name="Nakamura Y."/>
            <person name="Ichinomiya M."/>
            <person name="Sato N."/>
            <person name="Blanc-Mathieu R."/>
            <person name="Endo H."/>
            <person name="Kuwata A."/>
            <person name="Ogata H."/>
        </authorList>
    </citation>
    <scope>NUCLEOTIDE SEQUENCE [LARGE SCALE GENOMIC DNA]</scope>
    <source>
        <strain evidence="4">NIES 3701</strain>
    </source>
</reference>
<evidence type="ECO:0000256" key="1">
    <source>
        <dbReference type="SAM" id="MobiDB-lite"/>
    </source>
</evidence>
<dbReference type="SMART" id="SM00516">
    <property type="entry name" value="SEC14"/>
    <property type="match status" value="1"/>
</dbReference>
<dbReference type="InterPro" id="IPR001251">
    <property type="entry name" value="CRAL-TRIO_dom"/>
</dbReference>
<comment type="caution">
    <text evidence="3">The sequence shown here is derived from an EMBL/GenBank/DDBJ whole genome shotgun (WGS) entry which is preliminary data.</text>
</comment>
<dbReference type="EMBL" id="BRXY01000265">
    <property type="protein sequence ID" value="GMH82083.1"/>
    <property type="molecule type" value="Genomic_DNA"/>
</dbReference>
<evidence type="ECO:0000259" key="2">
    <source>
        <dbReference type="PROSITE" id="PS50191"/>
    </source>
</evidence>
<dbReference type="SUPFAM" id="SSF52087">
    <property type="entry name" value="CRAL/TRIO domain"/>
    <property type="match status" value="1"/>
</dbReference>
<dbReference type="CDD" id="cd00170">
    <property type="entry name" value="SEC14"/>
    <property type="match status" value="1"/>
</dbReference>